<organism evidence="5">
    <name type="scientific">freshwater metagenome</name>
    <dbReference type="NCBI Taxonomy" id="449393"/>
    <lineage>
        <taxon>unclassified sequences</taxon>
        <taxon>metagenomes</taxon>
        <taxon>ecological metagenomes</taxon>
    </lineage>
</organism>
<evidence type="ECO:0000259" key="3">
    <source>
        <dbReference type="Pfam" id="PF01408"/>
    </source>
</evidence>
<proteinExistence type="predicted"/>
<keyword evidence="1" id="KW-0560">Oxidoreductase</keyword>
<dbReference type="InterPro" id="IPR055170">
    <property type="entry name" value="GFO_IDH_MocA-like_dom"/>
</dbReference>
<gene>
    <name evidence="5" type="ORF">UFOPK1722_01724</name>
</gene>
<dbReference type="Pfam" id="PF01408">
    <property type="entry name" value="GFO_IDH_MocA"/>
    <property type="match status" value="1"/>
</dbReference>
<protein>
    <submittedName>
        <fullName evidence="5">Unannotated protein</fullName>
    </submittedName>
</protein>
<evidence type="ECO:0000259" key="4">
    <source>
        <dbReference type="Pfam" id="PF22725"/>
    </source>
</evidence>
<dbReference type="GO" id="GO:0016491">
    <property type="term" value="F:oxidoreductase activity"/>
    <property type="evidence" value="ECO:0007669"/>
    <property type="project" value="UniProtKB-KW"/>
</dbReference>
<dbReference type="PANTHER" id="PTHR43818">
    <property type="entry name" value="BCDNA.GH03377"/>
    <property type="match status" value="1"/>
</dbReference>
<evidence type="ECO:0000256" key="2">
    <source>
        <dbReference type="SAM" id="MobiDB-lite"/>
    </source>
</evidence>
<dbReference type="AlphaFoldDB" id="A0A6J6FYD9"/>
<dbReference type="PANTHER" id="PTHR43818:SF11">
    <property type="entry name" value="BCDNA.GH03377"/>
    <property type="match status" value="1"/>
</dbReference>
<accession>A0A6J6FYD9</accession>
<feature type="domain" description="GFO/IDH/MocA-like oxidoreductase" evidence="4">
    <location>
        <begin position="150"/>
        <end position="235"/>
    </location>
</feature>
<dbReference type="Pfam" id="PF22725">
    <property type="entry name" value="GFO_IDH_MocA_C3"/>
    <property type="match status" value="1"/>
</dbReference>
<dbReference type="InterPro" id="IPR000683">
    <property type="entry name" value="Gfo/Idh/MocA-like_OxRdtase_N"/>
</dbReference>
<dbReference type="Gene3D" id="3.30.360.10">
    <property type="entry name" value="Dihydrodipicolinate Reductase, domain 2"/>
    <property type="match status" value="1"/>
</dbReference>
<dbReference type="InterPro" id="IPR050463">
    <property type="entry name" value="Gfo/Idh/MocA_oxidrdct_glycsds"/>
</dbReference>
<sequence length="351" mass="37369">MATHTPAGHRTSVALCGAGMIAGAHALAAREAGATVVAVASRTEASRAKLASDLGAHAVDYSRLPAGADIVVVATPPAQHFEHAVHALERGAAVLLEKPLVLTLNEADRLVDLAHRHGDRLLYAENLAYAPIVHSLIARLARVAETGATVDHLQVRTIQPLPTWGNFTSPEWGGGALYDLGIHPLALAVLLGRVARAGEVVAVETRLRGDTTDTHADVTLTFESGLRGSVISSWEGGDVPCWDIQVSSASDVIRAELLPALSLEHNGEPVQLPRATAAIPMIENFGYIAQMREFIDDLANRRAPFMDAAFGRWMMEIVCACYTSAATEGTTTPVPSGCDRNRTPLQLWKNP</sequence>
<dbReference type="SUPFAM" id="SSF55347">
    <property type="entry name" value="Glyceraldehyde-3-phosphate dehydrogenase-like, C-terminal domain"/>
    <property type="match status" value="1"/>
</dbReference>
<reference evidence="5" key="1">
    <citation type="submission" date="2020-05" db="EMBL/GenBank/DDBJ databases">
        <authorList>
            <person name="Chiriac C."/>
            <person name="Salcher M."/>
            <person name="Ghai R."/>
            <person name="Kavagutti S V."/>
        </authorList>
    </citation>
    <scope>NUCLEOTIDE SEQUENCE</scope>
</reference>
<feature type="domain" description="Gfo/Idh/MocA-like oxidoreductase N-terminal" evidence="3">
    <location>
        <begin position="12"/>
        <end position="122"/>
    </location>
</feature>
<dbReference type="Gene3D" id="3.40.50.720">
    <property type="entry name" value="NAD(P)-binding Rossmann-like Domain"/>
    <property type="match status" value="1"/>
</dbReference>
<dbReference type="GO" id="GO:0000166">
    <property type="term" value="F:nucleotide binding"/>
    <property type="evidence" value="ECO:0007669"/>
    <property type="project" value="InterPro"/>
</dbReference>
<feature type="region of interest" description="Disordered" evidence="2">
    <location>
        <begin position="329"/>
        <end position="351"/>
    </location>
</feature>
<evidence type="ECO:0000256" key="1">
    <source>
        <dbReference type="ARBA" id="ARBA00023002"/>
    </source>
</evidence>
<name>A0A6J6FYD9_9ZZZZ</name>
<dbReference type="InterPro" id="IPR036291">
    <property type="entry name" value="NAD(P)-bd_dom_sf"/>
</dbReference>
<dbReference type="SUPFAM" id="SSF51735">
    <property type="entry name" value="NAD(P)-binding Rossmann-fold domains"/>
    <property type="match status" value="1"/>
</dbReference>
<evidence type="ECO:0000313" key="5">
    <source>
        <dbReference type="EMBL" id="CAB4592709.1"/>
    </source>
</evidence>
<dbReference type="EMBL" id="CAEZTS010000196">
    <property type="protein sequence ID" value="CAB4592709.1"/>
    <property type="molecule type" value="Genomic_DNA"/>
</dbReference>